<dbReference type="PANTHER" id="PTHR31793">
    <property type="entry name" value="4-HYDROXYBENZOYL-COA THIOESTERASE FAMILY MEMBER"/>
    <property type="match status" value="1"/>
</dbReference>
<dbReference type="Proteomes" id="UP000005615">
    <property type="component" value="Unassembled WGS sequence"/>
</dbReference>
<dbReference type="OrthoDB" id="9801517at2"/>
<dbReference type="eggNOG" id="COG0824">
    <property type="taxonomic scope" value="Bacteria"/>
</dbReference>
<reference evidence="2 3" key="1">
    <citation type="journal article" date="2011" name="J. Bacteriol.">
        <title>Genome sequence of strain IMCC3088, a proteorhodopsin-containing marine bacterium belonging to the OM60/NOR5 clade.</title>
        <authorList>
            <person name="Jang Y."/>
            <person name="Oh H.M."/>
            <person name="Kang I."/>
            <person name="Lee K."/>
            <person name="Yang S.J."/>
            <person name="Cho J.C."/>
        </authorList>
    </citation>
    <scope>NUCLEOTIDE SEQUENCE [LARGE SCALE GENOMIC DNA]</scope>
    <source>
        <strain evidence="2 3">IMCC3088</strain>
    </source>
</reference>
<dbReference type="STRING" id="2518989.IMCC3088_1119"/>
<keyword evidence="1" id="KW-0378">Hydrolase</keyword>
<organism evidence="2 3">
    <name type="scientific">Aequoribacter fuscus</name>
    <dbReference type="NCBI Taxonomy" id="2518989"/>
    <lineage>
        <taxon>Bacteria</taxon>
        <taxon>Pseudomonadati</taxon>
        <taxon>Pseudomonadota</taxon>
        <taxon>Gammaproteobacteria</taxon>
        <taxon>Cellvibrionales</taxon>
        <taxon>Halieaceae</taxon>
        <taxon>Aequoribacter</taxon>
    </lineage>
</organism>
<keyword evidence="3" id="KW-1185">Reference proteome</keyword>
<dbReference type="EMBL" id="AEIG01000026">
    <property type="protein sequence ID" value="EGG29972.1"/>
    <property type="molecule type" value="Genomic_DNA"/>
</dbReference>
<dbReference type="CDD" id="cd00586">
    <property type="entry name" value="4HBT"/>
    <property type="match status" value="1"/>
</dbReference>
<proteinExistence type="predicted"/>
<evidence type="ECO:0000313" key="3">
    <source>
        <dbReference type="Proteomes" id="UP000005615"/>
    </source>
</evidence>
<dbReference type="AlphaFoldDB" id="F3L127"/>
<dbReference type="InterPro" id="IPR029069">
    <property type="entry name" value="HotDog_dom_sf"/>
</dbReference>
<dbReference type="Gene3D" id="3.10.129.10">
    <property type="entry name" value="Hotdog Thioesterase"/>
    <property type="match status" value="1"/>
</dbReference>
<dbReference type="SUPFAM" id="SSF54637">
    <property type="entry name" value="Thioesterase/thiol ester dehydrase-isomerase"/>
    <property type="match status" value="1"/>
</dbReference>
<gene>
    <name evidence="2" type="ORF">IMCC3088_1119</name>
</gene>
<comment type="caution">
    <text evidence="2">The sequence shown here is derived from an EMBL/GenBank/DDBJ whole genome shotgun (WGS) entry which is preliminary data.</text>
</comment>
<dbReference type="PANTHER" id="PTHR31793:SF37">
    <property type="entry name" value="ACYL-COA THIOESTER HYDROLASE YBGC"/>
    <property type="match status" value="1"/>
</dbReference>
<accession>F3L127</accession>
<sequence>MNWRYPNPYIHAICVSSEHIDGLGHSNNTQYIQWCEEAAWAHSAALGMSLEMYQTLGRAMAVVRSEFDYLKATYEGDELLVGTWLTDISKRLTMERRFEVRKQFDGTLVCQGVWQFVCIRLDTGAPARMPPEFEAVYAPAVVGVPS</sequence>
<dbReference type="GO" id="GO:0047617">
    <property type="term" value="F:fatty acyl-CoA hydrolase activity"/>
    <property type="evidence" value="ECO:0007669"/>
    <property type="project" value="TreeGrafter"/>
</dbReference>
<evidence type="ECO:0000313" key="2">
    <source>
        <dbReference type="EMBL" id="EGG29972.1"/>
    </source>
</evidence>
<name>F3L127_9GAMM</name>
<dbReference type="Pfam" id="PF13279">
    <property type="entry name" value="4HBT_2"/>
    <property type="match status" value="1"/>
</dbReference>
<dbReference type="RefSeq" id="WP_009575409.1">
    <property type="nucleotide sequence ID" value="NZ_AEIG01000026.1"/>
</dbReference>
<protein>
    <submittedName>
        <fullName evidence="2">4-hydroxybenzoyl-CoA thioesterase domain protein</fullName>
    </submittedName>
</protein>
<evidence type="ECO:0000256" key="1">
    <source>
        <dbReference type="ARBA" id="ARBA00022801"/>
    </source>
</evidence>
<dbReference type="InterPro" id="IPR050563">
    <property type="entry name" value="4-hydroxybenzoyl-CoA_TE"/>
</dbReference>